<evidence type="ECO:0000256" key="11">
    <source>
        <dbReference type="SAM" id="Phobius"/>
    </source>
</evidence>
<evidence type="ECO:0000256" key="8">
    <source>
        <dbReference type="ARBA" id="ARBA00023136"/>
    </source>
</evidence>
<feature type="transmembrane region" description="Helical" evidence="11">
    <location>
        <begin position="158"/>
        <end position="181"/>
    </location>
</feature>
<name>A0ABR2UG69_9PEZI</name>
<feature type="transmembrane region" description="Helical" evidence="11">
    <location>
        <begin position="123"/>
        <end position="146"/>
    </location>
</feature>
<feature type="transmembrane region" description="Helical" evidence="11">
    <location>
        <begin position="383"/>
        <end position="402"/>
    </location>
</feature>
<keyword evidence="14" id="KW-1185">Reference proteome</keyword>
<evidence type="ECO:0000256" key="5">
    <source>
        <dbReference type="ARBA" id="ARBA00022989"/>
    </source>
</evidence>
<dbReference type="EMBL" id="JARVKF010000439">
    <property type="protein sequence ID" value="KAK9413481.1"/>
    <property type="molecule type" value="Genomic_DNA"/>
</dbReference>
<feature type="domain" description="Cation/H+ exchanger transmembrane" evidence="12">
    <location>
        <begin position="40"/>
        <end position="278"/>
    </location>
</feature>
<keyword evidence="2" id="KW-0813">Transport</keyword>
<proteinExistence type="predicted"/>
<dbReference type="InterPro" id="IPR038770">
    <property type="entry name" value="Na+/solute_symporter_sf"/>
</dbReference>
<keyword evidence="8 11" id="KW-0472">Membrane</keyword>
<keyword evidence="7" id="KW-0406">Ion transport</keyword>
<evidence type="ECO:0000313" key="14">
    <source>
        <dbReference type="Proteomes" id="UP001408356"/>
    </source>
</evidence>
<feature type="transmembrane region" description="Helical" evidence="11">
    <location>
        <begin position="533"/>
        <end position="556"/>
    </location>
</feature>
<evidence type="ECO:0000256" key="2">
    <source>
        <dbReference type="ARBA" id="ARBA00022448"/>
    </source>
</evidence>
<comment type="caution">
    <text evidence="13">The sequence shown here is derived from an EMBL/GenBank/DDBJ whole genome shotgun (WGS) entry which is preliminary data.</text>
</comment>
<feature type="region of interest" description="Disordered" evidence="10">
    <location>
        <begin position="439"/>
        <end position="480"/>
    </location>
</feature>
<keyword evidence="4 11" id="KW-0812">Transmembrane</keyword>
<feature type="transmembrane region" description="Helical" evidence="11">
    <location>
        <begin position="193"/>
        <end position="215"/>
    </location>
</feature>
<evidence type="ECO:0000256" key="1">
    <source>
        <dbReference type="ARBA" id="ARBA00004141"/>
    </source>
</evidence>
<dbReference type="Gene3D" id="1.20.1530.20">
    <property type="match status" value="2"/>
</dbReference>
<evidence type="ECO:0000256" key="6">
    <source>
        <dbReference type="ARBA" id="ARBA00023053"/>
    </source>
</evidence>
<dbReference type="Proteomes" id="UP001408356">
    <property type="component" value="Unassembled WGS sequence"/>
</dbReference>
<feature type="region of interest" description="Disordered" evidence="10">
    <location>
        <begin position="296"/>
        <end position="339"/>
    </location>
</feature>
<gene>
    <name evidence="13" type="ORF">SUNI508_11904</name>
</gene>
<evidence type="ECO:0000256" key="4">
    <source>
        <dbReference type="ARBA" id="ARBA00022692"/>
    </source>
</evidence>
<organism evidence="13 14">
    <name type="scientific">Seiridium unicorne</name>
    <dbReference type="NCBI Taxonomy" id="138068"/>
    <lineage>
        <taxon>Eukaryota</taxon>
        <taxon>Fungi</taxon>
        <taxon>Dikarya</taxon>
        <taxon>Ascomycota</taxon>
        <taxon>Pezizomycotina</taxon>
        <taxon>Sordariomycetes</taxon>
        <taxon>Xylariomycetidae</taxon>
        <taxon>Amphisphaeriales</taxon>
        <taxon>Sporocadaceae</taxon>
        <taxon>Seiridium</taxon>
    </lineage>
</organism>
<feature type="compositionally biased region" description="Polar residues" evidence="10">
    <location>
        <begin position="308"/>
        <end position="317"/>
    </location>
</feature>
<comment type="subcellular location">
    <subcellularLocation>
        <location evidence="1">Membrane</location>
        <topology evidence="1">Multi-pass membrane protein</topology>
    </subcellularLocation>
</comment>
<feature type="transmembrane region" description="Helical" evidence="11">
    <location>
        <begin position="66"/>
        <end position="83"/>
    </location>
</feature>
<feature type="transmembrane region" description="Helical" evidence="11">
    <location>
        <begin position="12"/>
        <end position="29"/>
    </location>
</feature>
<reference evidence="13 14" key="1">
    <citation type="journal article" date="2024" name="J. Plant Pathol.">
        <title>Sequence and assembly of the genome of Seiridium unicorne, isolate CBS 538.82, causal agent of cypress canker disease.</title>
        <authorList>
            <person name="Scali E."/>
            <person name="Rocca G.D."/>
            <person name="Danti R."/>
            <person name="Garbelotto M."/>
            <person name="Barberini S."/>
            <person name="Baroncelli R."/>
            <person name="Emiliani G."/>
        </authorList>
    </citation>
    <scope>NUCLEOTIDE SEQUENCE [LARGE SCALE GENOMIC DNA]</scope>
    <source>
        <strain evidence="13 14">BM-138-508</strain>
    </source>
</reference>
<evidence type="ECO:0000256" key="3">
    <source>
        <dbReference type="ARBA" id="ARBA00022449"/>
    </source>
</evidence>
<dbReference type="Pfam" id="PF00999">
    <property type="entry name" value="Na_H_Exchanger"/>
    <property type="match status" value="1"/>
</dbReference>
<keyword evidence="3" id="KW-0050">Antiport</keyword>
<evidence type="ECO:0000259" key="12">
    <source>
        <dbReference type="Pfam" id="PF00999"/>
    </source>
</evidence>
<keyword evidence="9" id="KW-0739">Sodium transport</keyword>
<dbReference type="PANTHER" id="PTHR43562">
    <property type="entry name" value="NAPA-TYPE SODIUM/HYDROGEN ANTIPORTER"/>
    <property type="match status" value="1"/>
</dbReference>
<feature type="transmembrane region" description="Helical" evidence="11">
    <location>
        <begin position="36"/>
        <end position="54"/>
    </location>
</feature>
<feature type="compositionally biased region" description="Polar residues" evidence="10">
    <location>
        <begin position="446"/>
        <end position="470"/>
    </location>
</feature>
<protein>
    <submittedName>
        <fullName evidence="13">Sodium/hydrogen exchanger family-domain-containing protein</fullName>
    </submittedName>
</protein>
<dbReference type="InterPro" id="IPR006153">
    <property type="entry name" value="Cation/H_exchanger_TM"/>
</dbReference>
<keyword evidence="6" id="KW-0915">Sodium</keyword>
<feature type="transmembrane region" description="Helical" evidence="11">
    <location>
        <begin position="250"/>
        <end position="280"/>
    </location>
</feature>
<evidence type="ECO:0000256" key="10">
    <source>
        <dbReference type="SAM" id="MobiDB-lite"/>
    </source>
</evidence>
<evidence type="ECO:0000313" key="13">
    <source>
        <dbReference type="EMBL" id="KAK9413481.1"/>
    </source>
</evidence>
<feature type="compositionally biased region" description="Polar residues" evidence="10">
    <location>
        <begin position="323"/>
        <end position="334"/>
    </location>
</feature>
<keyword evidence="5 11" id="KW-1133">Transmembrane helix</keyword>
<evidence type="ECO:0000256" key="7">
    <source>
        <dbReference type="ARBA" id="ARBA00023065"/>
    </source>
</evidence>
<dbReference type="PANTHER" id="PTHR43562:SF3">
    <property type="entry name" value="SODIUM ION_PROTON EXCHANGER (EUROFUNG)"/>
    <property type="match status" value="1"/>
</dbReference>
<sequence>MAAASLPYHEPGIERIMILASFLLALNIINSVLDRALYCGLVGQVLIGVAWGTPGGKWLSSSLEDSIVQLGYLGLIMIVRAGGLSTSIATMKANLLLSVCVAITGIAAPMALSFFLAPMVGASYIQCFAAGAALCSTSLGTTFTVLSTSGLVATRLGSVLSTAAMMDDVVGLVMVQIVSSLGKGNTEISPVTVIRPILVSLAFAVLVPLACRFLLNPFMSAVGRLRGQHGDTRAARISKTKQTVVAIQTALLLTLVVSASYAGASVLLAAYLAGIVGAWWDDKALKEITAAEASSSTSNRSSESNATQTEAEPSVVNQKYGGQVSSKENSQPVAGSTRTSTSETYERYYVQPIERILKPFFFASVGFSIPISKMFSGPVVWRGIIYTILMLVGKALCGIWLVKFSPLLRDTMGNFFSSMTTEIQTALHRLPLGRLVHQPKKGQERVSGSNSRPQDQGQPLRQTQSSSTSPAPAGKASRTPAKPLSLYPAGIMSFAMIARGEIGFLISSVAESNGIFLGSSASASASSDEASEIFLIITWAIVLCTVIGPFCVGLLVRRVKKLEAGSAATQVEGSSKNVLGVWGVS</sequence>
<evidence type="ECO:0000256" key="9">
    <source>
        <dbReference type="ARBA" id="ARBA00023201"/>
    </source>
</evidence>
<feature type="compositionally biased region" description="Low complexity" evidence="10">
    <location>
        <begin position="296"/>
        <end position="307"/>
    </location>
</feature>
<feature type="transmembrane region" description="Helical" evidence="11">
    <location>
        <begin position="95"/>
        <end position="117"/>
    </location>
</feature>
<accession>A0ABR2UG69</accession>